<dbReference type="InterPro" id="IPR010387">
    <property type="entry name" value="QueT"/>
</dbReference>
<dbReference type="PIRSF" id="PIRSF031501">
    <property type="entry name" value="QueT"/>
    <property type="match status" value="1"/>
</dbReference>
<feature type="transmembrane region" description="Helical" evidence="1">
    <location>
        <begin position="81"/>
        <end position="97"/>
    </location>
</feature>
<reference evidence="3" key="1">
    <citation type="journal article" date="2019" name="Int. J. Syst. Evol. Microbiol.">
        <title>The Global Catalogue of Microorganisms (GCM) 10K type strain sequencing project: providing services to taxonomists for standard genome sequencing and annotation.</title>
        <authorList>
            <consortium name="The Broad Institute Genomics Platform"/>
            <consortium name="The Broad Institute Genome Sequencing Center for Infectious Disease"/>
            <person name="Wu L."/>
            <person name="Ma J."/>
        </authorList>
    </citation>
    <scope>NUCLEOTIDE SEQUENCE [LARGE SCALE GENOMIC DNA]</scope>
    <source>
        <strain evidence="3">CCM 8903</strain>
    </source>
</reference>
<keyword evidence="3" id="KW-1185">Reference proteome</keyword>
<accession>A0ABW4E3E1</accession>
<feature type="transmembrane region" description="Helical" evidence="1">
    <location>
        <begin position="12"/>
        <end position="36"/>
    </location>
</feature>
<keyword evidence="1" id="KW-1133">Transmembrane helix</keyword>
<gene>
    <name evidence="2" type="ORF">ACFQ5J_01015</name>
</gene>
<dbReference type="PANTHER" id="PTHR40044:SF1">
    <property type="entry name" value="INTEGRAL MEMBRANE PROTEIN"/>
    <property type="match status" value="1"/>
</dbReference>
<sequence>MQTTTNTRSSWLHLTQIAIIAGIYVVLTVVFAPLSYGVVQVRFSEMLNYLALFKKRYLWAVTLGVFIANCFSPTWLIDVPVGTIGTLVFLLLSRWLAGKTKRRWLKFLIMGTLFTASMFTVAGQLAIVNHIPFWPSYASIALGEAISMGIGAVLMRGVLAVLPLDK</sequence>
<name>A0ABW4E3E1_9LACO</name>
<comment type="caution">
    <text evidence="2">The sequence shown here is derived from an EMBL/GenBank/DDBJ whole genome shotgun (WGS) entry which is preliminary data.</text>
</comment>
<protein>
    <submittedName>
        <fullName evidence="2">QueT transporter family protein</fullName>
    </submittedName>
</protein>
<feature type="transmembrane region" description="Helical" evidence="1">
    <location>
        <begin position="104"/>
        <end position="128"/>
    </location>
</feature>
<dbReference type="RefSeq" id="WP_125748719.1">
    <property type="nucleotide sequence ID" value="NZ_JBHTON010000003.1"/>
</dbReference>
<keyword evidence="1" id="KW-0472">Membrane</keyword>
<dbReference type="Proteomes" id="UP001597252">
    <property type="component" value="Unassembled WGS sequence"/>
</dbReference>
<evidence type="ECO:0000256" key="1">
    <source>
        <dbReference type="SAM" id="Phobius"/>
    </source>
</evidence>
<evidence type="ECO:0000313" key="3">
    <source>
        <dbReference type="Proteomes" id="UP001597252"/>
    </source>
</evidence>
<dbReference type="PANTHER" id="PTHR40044">
    <property type="entry name" value="INTEGRAL MEMBRANE PROTEIN-RELATED"/>
    <property type="match status" value="1"/>
</dbReference>
<proteinExistence type="predicted"/>
<dbReference type="Pfam" id="PF06177">
    <property type="entry name" value="QueT"/>
    <property type="match status" value="1"/>
</dbReference>
<feature type="transmembrane region" description="Helical" evidence="1">
    <location>
        <begin position="57"/>
        <end position="75"/>
    </location>
</feature>
<dbReference type="EMBL" id="JBHTON010000003">
    <property type="protein sequence ID" value="MFD1483828.1"/>
    <property type="molecule type" value="Genomic_DNA"/>
</dbReference>
<keyword evidence="1" id="KW-0812">Transmembrane</keyword>
<evidence type="ECO:0000313" key="2">
    <source>
        <dbReference type="EMBL" id="MFD1483828.1"/>
    </source>
</evidence>
<organism evidence="2 3">
    <name type="scientific">Lacticaseibacillus baoqingensis</name>
    <dbReference type="NCBI Taxonomy" id="2486013"/>
    <lineage>
        <taxon>Bacteria</taxon>
        <taxon>Bacillati</taxon>
        <taxon>Bacillota</taxon>
        <taxon>Bacilli</taxon>
        <taxon>Lactobacillales</taxon>
        <taxon>Lactobacillaceae</taxon>
        <taxon>Lacticaseibacillus</taxon>
    </lineage>
</organism>
<feature type="transmembrane region" description="Helical" evidence="1">
    <location>
        <begin position="140"/>
        <end position="162"/>
    </location>
</feature>